<evidence type="ECO:0000313" key="1">
    <source>
        <dbReference type="EMBL" id="KAI7940296.1"/>
    </source>
</evidence>
<dbReference type="EMBL" id="CM045878">
    <property type="protein sequence ID" value="KAI7940296.1"/>
    <property type="molecule type" value="Genomic_DNA"/>
</dbReference>
<evidence type="ECO:0000313" key="2">
    <source>
        <dbReference type="Proteomes" id="UP001060170"/>
    </source>
</evidence>
<reference evidence="1 2" key="3">
    <citation type="journal article" date="2022" name="Microbiol. Spectr.">
        <title>Folding features and dynamics of 3D genome architecture in plant fungal pathogens.</title>
        <authorList>
            <person name="Xia C."/>
        </authorList>
    </citation>
    <scope>NUCLEOTIDE SEQUENCE [LARGE SCALE GENOMIC DNA]</scope>
    <source>
        <strain evidence="1 2">93-210</strain>
    </source>
</reference>
<protein>
    <submittedName>
        <fullName evidence="1">Uncharacterized protein</fullName>
    </submittedName>
</protein>
<proteinExistence type="predicted"/>
<dbReference type="Proteomes" id="UP001060170">
    <property type="component" value="Chromosome 14"/>
</dbReference>
<accession>A0ACC0DW08</accession>
<gene>
    <name evidence="1" type="ORF">MJO28_013948</name>
</gene>
<organism evidence="1 2">
    <name type="scientific">Puccinia striiformis f. sp. tritici</name>
    <dbReference type="NCBI Taxonomy" id="168172"/>
    <lineage>
        <taxon>Eukaryota</taxon>
        <taxon>Fungi</taxon>
        <taxon>Dikarya</taxon>
        <taxon>Basidiomycota</taxon>
        <taxon>Pucciniomycotina</taxon>
        <taxon>Pucciniomycetes</taxon>
        <taxon>Pucciniales</taxon>
        <taxon>Pucciniaceae</taxon>
        <taxon>Puccinia</taxon>
    </lineage>
</organism>
<reference evidence="2" key="1">
    <citation type="journal article" date="2018" name="BMC Genomics">
        <title>Genomic insights into host adaptation between the wheat stripe rust pathogen (Puccinia striiformis f. sp. tritici) and the barley stripe rust pathogen (Puccinia striiformis f. sp. hordei).</title>
        <authorList>
            <person name="Xia C."/>
            <person name="Wang M."/>
            <person name="Yin C."/>
            <person name="Cornejo O.E."/>
            <person name="Hulbert S.H."/>
            <person name="Chen X."/>
        </authorList>
    </citation>
    <scope>NUCLEOTIDE SEQUENCE [LARGE SCALE GENOMIC DNA]</scope>
    <source>
        <strain evidence="2">93-210</strain>
    </source>
</reference>
<comment type="caution">
    <text evidence="1">The sequence shown here is derived from an EMBL/GenBank/DDBJ whole genome shotgun (WGS) entry which is preliminary data.</text>
</comment>
<keyword evidence="2" id="KW-1185">Reference proteome</keyword>
<name>A0ACC0DW08_9BASI</name>
<reference evidence="2" key="2">
    <citation type="journal article" date="2018" name="Mol. Plant Microbe Interact.">
        <title>Genome sequence resources for the wheat stripe rust pathogen (Puccinia striiformis f. sp. tritici) and the barley stripe rust pathogen (Puccinia striiformis f. sp. hordei).</title>
        <authorList>
            <person name="Xia C."/>
            <person name="Wang M."/>
            <person name="Yin C."/>
            <person name="Cornejo O.E."/>
            <person name="Hulbert S.H."/>
            <person name="Chen X."/>
        </authorList>
    </citation>
    <scope>NUCLEOTIDE SEQUENCE [LARGE SCALE GENOMIC DNA]</scope>
    <source>
        <strain evidence="2">93-210</strain>
    </source>
</reference>
<sequence length="468" mass="53898">MLKNTISCDLQLTTNNNKSVSEHSSCICPKSSKTVKSSQGLCNRTRKRSAENLPRTPKNGLHVPTPPDFEVGRLETYPDEFFLLSAEERKRFIFIHSNVYWLETRITNNVLQNPFDISLTESTKRFLTLDSKFCLKPRYKEPFKILNSWKDFSCSVCIQCFYSDMPDDDEFVAKFHLKSHVPFDTLEDHPDVEKGLQTGNSLLQLALSKIKTNNLRPSISTDRLQSFDQFITQIDYIFKPCNKNLGMSILPSKWYVRECNHHPLFTKQARKFVLDILHKPALPEFYILPKVHKQPIKGQPIVPSFKWITTNLNSKQVLQHLQHLLFDPADQIWLASQNGHTKDESTVLSTSLEFILKNNYLAFGSNVYRQVKGTAMDTACAPTFANLHAAAYESLTYDSRPNSLLYIPAAMELNWTKPFNAYQYIPWSSYHPPRVKLAFIKGELLRYARISSTKASFNETSSLFYKPL</sequence>